<organism evidence="2 3">
    <name type="scientific">Actinokineospora cianjurensis</name>
    <dbReference type="NCBI Taxonomy" id="585224"/>
    <lineage>
        <taxon>Bacteria</taxon>
        <taxon>Bacillati</taxon>
        <taxon>Actinomycetota</taxon>
        <taxon>Actinomycetes</taxon>
        <taxon>Pseudonocardiales</taxon>
        <taxon>Pseudonocardiaceae</taxon>
        <taxon>Actinokineospora</taxon>
    </lineage>
</organism>
<evidence type="ECO:0000313" key="2">
    <source>
        <dbReference type="EMBL" id="RLK58948.1"/>
    </source>
</evidence>
<protein>
    <submittedName>
        <fullName evidence="2">Uncharacterized protein</fullName>
    </submittedName>
</protein>
<keyword evidence="1" id="KW-0472">Membrane</keyword>
<sequence length="113" mass="11361">MAVFAPVMVLGPVIVGSPAAWAGVLVALGAGAVVGGVVVAWVRPQRYLVWVVSGALLLLPLPVLLAFHAPLPLLVVGAFVFGVEQSAHWAGAALVLAVALALLASPDVNSPGR</sequence>
<keyword evidence="1" id="KW-0812">Transmembrane</keyword>
<accession>A0A421B3U0</accession>
<dbReference type="EMBL" id="RCDD01000002">
    <property type="protein sequence ID" value="RLK58948.1"/>
    <property type="molecule type" value="Genomic_DNA"/>
</dbReference>
<feature type="transmembrane region" description="Helical" evidence="1">
    <location>
        <begin position="20"/>
        <end position="42"/>
    </location>
</feature>
<comment type="caution">
    <text evidence="2">The sequence shown here is derived from an EMBL/GenBank/DDBJ whole genome shotgun (WGS) entry which is preliminary data.</text>
</comment>
<keyword evidence="3" id="KW-1185">Reference proteome</keyword>
<feature type="transmembrane region" description="Helical" evidence="1">
    <location>
        <begin position="47"/>
        <end position="67"/>
    </location>
</feature>
<evidence type="ECO:0000313" key="3">
    <source>
        <dbReference type="Proteomes" id="UP000282454"/>
    </source>
</evidence>
<dbReference type="AlphaFoldDB" id="A0A421B3U0"/>
<reference evidence="2 3" key="1">
    <citation type="submission" date="2018-10" db="EMBL/GenBank/DDBJ databases">
        <title>Genomic Encyclopedia of Archaeal and Bacterial Type Strains, Phase II (KMG-II): from individual species to whole genera.</title>
        <authorList>
            <person name="Goeker M."/>
        </authorList>
    </citation>
    <scope>NUCLEOTIDE SEQUENCE [LARGE SCALE GENOMIC DNA]</scope>
    <source>
        <strain evidence="2 3">DSM 45657</strain>
    </source>
</reference>
<feature type="transmembrane region" description="Helical" evidence="1">
    <location>
        <begin position="87"/>
        <end position="104"/>
    </location>
</feature>
<keyword evidence="1" id="KW-1133">Transmembrane helix</keyword>
<dbReference type="RefSeq" id="WP_147460039.1">
    <property type="nucleotide sequence ID" value="NZ_RCDD01000002.1"/>
</dbReference>
<evidence type="ECO:0000256" key="1">
    <source>
        <dbReference type="SAM" id="Phobius"/>
    </source>
</evidence>
<gene>
    <name evidence="2" type="ORF">CLV68_3429</name>
</gene>
<dbReference type="Proteomes" id="UP000282454">
    <property type="component" value="Unassembled WGS sequence"/>
</dbReference>
<name>A0A421B3U0_9PSEU</name>
<proteinExistence type="predicted"/>